<dbReference type="EMBL" id="ACBY02000023">
    <property type="protein sequence ID" value="EFB75997.1"/>
    <property type="molecule type" value="Genomic_DNA"/>
</dbReference>
<proteinExistence type="predicted"/>
<dbReference type="Proteomes" id="UP000003438">
    <property type="component" value="Unassembled WGS sequence"/>
</dbReference>
<name>D1PN61_9FIRM</name>
<keyword evidence="2" id="KW-1185">Reference proteome</keyword>
<reference evidence="1" key="1">
    <citation type="submission" date="2009-12" db="EMBL/GenBank/DDBJ databases">
        <authorList>
            <person name="Weinstock G."/>
            <person name="Sodergren E."/>
            <person name="Clifton S."/>
            <person name="Fulton L."/>
            <person name="Fulton B."/>
            <person name="Courtney L."/>
            <person name="Fronick C."/>
            <person name="Harrison M."/>
            <person name="Strong C."/>
            <person name="Farmer C."/>
            <person name="Delahaunty K."/>
            <person name="Markovic C."/>
            <person name="Hall O."/>
            <person name="Minx P."/>
            <person name="Tomlinson C."/>
            <person name="Mitreva M."/>
            <person name="Nelson J."/>
            <person name="Hou S."/>
            <person name="Wollam A."/>
            <person name="Pepin K.H."/>
            <person name="Johnson M."/>
            <person name="Bhonagiri V."/>
            <person name="Nash W.E."/>
            <person name="Warren W."/>
            <person name="Chinwalla A."/>
            <person name="Mardis E.R."/>
            <person name="Wilson R.K."/>
        </authorList>
    </citation>
    <scope>NUCLEOTIDE SEQUENCE [LARGE SCALE GENOMIC DNA]</scope>
    <source>
        <strain evidence="1">DSM 15176</strain>
    </source>
</reference>
<organism evidence="1 2">
    <name type="scientific">Subdoligranulum variabile DSM 15176</name>
    <dbReference type="NCBI Taxonomy" id="411471"/>
    <lineage>
        <taxon>Bacteria</taxon>
        <taxon>Bacillati</taxon>
        <taxon>Bacillota</taxon>
        <taxon>Clostridia</taxon>
        <taxon>Eubacteriales</taxon>
        <taxon>Oscillospiraceae</taxon>
        <taxon>Subdoligranulum</taxon>
    </lineage>
</organism>
<accession>D1PN61</accession>
<comment type="caution">
    <text evidence="1">The sequence shown here is derived from an EMBL/GenBank/DDBJ whole genome shotgun (WGS) entry which is preliminary data.</text>
</comment>
<evidence type="ECO:0000313" key="1">
    <source>
        <dbReference type="EMBL" id="EFB75997.1"/>
    </source>
</evidence>
<gene>
    <name evidence="1" type="ORF">SUBVAR_05777</name>
</gene>
<dbReference type="AlphaFoldDB" id="D1PN61"/>
<dbReference type="HOGENOM" id="CLU_3173986_0_0_9"/>
<sequence>MCNVCIQNPPIHNPYNYTVAKDKTQDKQFFPFQTVCAIIHGKKAAFG</sequence>
<evidence type="ECO:0000313" key="2">
    <source>
        <dbReference type="Proteomes" id="UP000003438"/>
    </source>
</evidence>
<protein>
    <submittedName>
        <fullName evidence="1">Uncharacterized protein</fullName>
    </submittedName>
</protein>